<name>A0ABS8V8I0_DATST</name>
<dbReference type="Proteomes" id="UP000823775">
    <property type="component" value="Unassembled WGS sequence"/>
</dbReference>
<protein>
    <submittedName>
        <fullName evidence="1">Uncharacterized protein</fullName>
    </submittedName>
</protein>
<evidence type="ECO:0000313" key="1">
    <source>
        <dbReference type="EMBL" id="MCD9642548.1"/>
    </source>
</evidence>
<dbReference type="EMBL" id="JACEIK010003644">
    <property type="protein sequence ID" value="MCD9642548.1"/>
    <property type="molecule type" value="Genomic_DNA"/>
</dbReference>
<accession>A0ABS8V8I0</accession>
<proteinExistence type="predicted"/>
<evidence type="ECO:0000313" key="2">
    <source>
        <dbReference type="Proteomes" id="UP000823775"/>
    </source>
</evidence>
<organism evidence="1 2">
    <name type="scientific">Datura stramonium</name>
    <name type="common">Jimsonweed</name>
    <name type="synonym">Common thornapple</name>
    <dbReference type="NCBI Taxonomy" id="4076"/>
    <lineage>
        <taxon>Eukaryota</taxon>
        <taxon>Viridiplantae</taxon>
        <taxon>Streptophyta</taxon>
        <taxon>Embryophyta</taxon>
        <taxon>Tracheophyta</taxon>
        <taxon>Spermatophyta</taxon>
        <taxon>Magnoliopsida</taxon>
        <taxon>eudicotyledons</taxon>
        <taxon>Gunneridae</taxon>
        <taxon>Pentapetalae</taxon>
        <taxon>asterids</taxon>
        <taxon>lamiids</taxon>
        <taxon>Solanales</taxon>
        <taxon>Solanaceae</taxon>
        <taxon>Solanoideae</taxon>
        <taxon>Datureae</taxon>
        <taxon>Datura</taxon>
    </lineage>
</organism>
<sequence length="98" mass="10725">MRGGGSLSRAGEGGAWSGTTHRIFMENLAQLNFPLEEELNETRQVEAARRVEEARLDIATQFAATLMKGIGRALIIEQNAIKECTLRGGVREKGGRLL</sequence>
<keyword evidence="2" id="KW-1185">Reference proteome</keyword>
<comment type="caution">
    <text evidence="1">The sequence shown here is derived from an EMBL/GenBank/DDBJ whole genome shotgun (WGS) entry which is preliminary data.</text>
</comment>
<gene>
    <name evidence="1" type="ORF">HAX54_029407</name>
</gene>
<reference evidence="1 2" key="1">
    <citation type="journal article" date="2021" name="BMC Genomics">
        <title>Datura genome reveals duplications of psychoactive alkaloid biosynthetic genes and high mutation rate following tissue culture.</title>
        <authorList>
            <person name="Rajewski A."/>
            <person name="Carter-House D."/>
            <person name="Stajich J."/>
            <person name="Litt A."/>
        </authorList>
    </citation>
    <scope>NUCLEOTIDE SEQUENCE [LARGE SCALE GENOMIC DNA]</scope>
    <source>
        <strain evidence="1">AR-01</strain>
    </source>
</reference>